<comment type="caution">
    <text evidence="1">The sequence shown here is derived from an EMBL/GenBank/DDBJ whole genome shotgun (WGS) entry which is preliminary data.</text>
</comment>
<dbReference type="EMBL" id="SEKV01000509">
    <property type="protein sequence ID" value="TFY56386.1"/>
    <property type="molecule type" value="Genomic_DNA"/>
</dbReference>
<dbReference type="AlphaFoldDB" id="A0A4Y9Y1Q8"/>
<gene>
    <name evidence="1" type="ORF">EVJ58_g7673</name>
</gene>
<proteinExistence type="predicted"/>
<dbReference type="Proteomes" id="UP000298390">
    <property type="component" value="Unassembled WGS sequence"/>
</dbReference>
<name>A0A4Y9Y1Q8_9APHY</name>
<evidence type="ECO:0000313" key="1">
    <source>
        <dbReference type="EMBL" id="TFY56386.1"/>
    </source>
</evidence>
<sequence length="120" mass="13111">MLTPHTVTFVDPVSIGLSVLAWQAAYRIVALPGQCSILTYGMLFARFNVHQIKMSQYVPRLNTTVSIRHQFCLRITDAHQASGSSRLVPCVNVPPASAGMHAPGRYNVYLTENTLGASPL</sequence>
<organism evidence="1 2">
    <name type="scientific">Rhodofomes roseus</name>
    <dbReference type="NCBI Taxonomy" id="34475"/>
    <lineage>
        <taxon>Eukaryota</taxon>
        <taxon>Fungi</taxon>
        <taxon>Dikarya</taxon>
        <taxon>Basidiomycota</taxon>
        <taxon>Agaricomycotina</taxon>
        <taxon>Agaricomycetes</taxon>
        <taxon>Polyporales</taxon>
        <taxon>Rhodofomes</taxon>
    </lineage>
</organism>
<protein>
    <submittedName>
        <fullName evidence="1">Uncharacterized protein</fullName>
    </submittedName>
</protein>
<reference evidence="1 2" key="1">
    <citation type="submission" date="2019-01" db="EMBL/GenBank/DDBJ databases">
        <title>Genome sequencing of the rare red list fungi Fomitopsis rosea.</title>
        <authorList>
            <person name="Buettner E."/>
            <person name="Kellner H."/>
        </authorList>
    </citation>
    <scope>NUCLEOTIDE SEQUENCE [LARGE SCALE GENOMIC DNA]</scope>
    <source>
        <strain evidence="1 2">DSM 105464</strain>
    </source>
</reference>
<evidence type="ECO:0000313" key="2">
    <source>
        <dbReference type="Proteomes" id="UP000298390"/>
    </source>
</evidence>
<accession>A0A4Y9Y1Q8</accession>